<name>A0A4C1TC67_EUMVA</name>
<sequence>MSVYPLTTPLDLRLSREILKFGPLKWGHHHWTIGVVSPTRRRPGMKQHKSSVPHPHPLHYPNTAQSTIVHSIRVGISEAKLCTSNRHLMFRGINYFDDESTKLTRHHSCEIVNRSAKTKQAVNRSIRVHHVHHPN</sequence>
<gene>
    <name evidence="1" type="ORF">EVAR_5940_1</name>
</gene>
<protein>
    <submittedName>
        <fullName evidence="1">Uncharacterized protein</fullName>
    </submittedName>
</protein>
<evidence type="ECO:0000313" key="2">
    <source>
        <dbReference type="Proteomes" id="UP000299102"/>
    </source>
</evidence>
<accession>A0A4C1TC67</accession>
<reference evidence="1 2" key="1">
    <citation type="journal article" date="2019" name="Commun. Biol.">
        <title>The bagworm genome reveals a unique fibroin gene that provides high tensile strength.</title>
        <authorList>
            <person name="Kono N."/>
            <person name="Nakamura H."/>
            <person name="Ohtoshi R."/>
            <person name="Tomita M."/>
            <person name="Numata K."/>
            <person name="Arakawa K."/>
        </authorList>
    </citation>
    <scope>NUCLEOTIDE SEQUENCE [LARGE SCALE GENOMIC DNA]</scope>
</reference>
<dbReference type="Proteomes" id="UP000299102">
    <property type="component" value="Unassembled WGS sequence"/>
</dbReference>
<dbReference type="AlphaFoldDB" id="A0A4C1TC67"/>
<evidence type="ECO:0000313" key="1">
    <source>
        <dbReference type="EMBL" id="GBP12119.1"/>
    </source>
</evidence>
<proteinExistence type="predicted"/>
<dbReference type="EMBL" id="BGZK01000049">
    <property type="protein sequence ID" value="GBP12119.1"/>
    <property type="molecule type" value="Genomic_DNA"/>
</dbReference>
<keyword evidence="2" id="KW-1185">Reference proteome</keyword>
<comment type="caution">
    <text evidence="1">The sequence shown here is derived from an EMBL/GenBank/DDBJ whole genome shotgun (WGS) entry which is preliminary data.</text>
</comment>
<organism evidence="1 2">
    <name type="scientific">Eumeta variegata</name>
    <name type="common">Bagworm moth</name>
    <name type="synonym">Eumeta japonica</name>
    <dbReference type="NCBI Taxonomy" id="151549"/>
    <lineage>
        <taxon>Eukaryota</taxon>
        <taxon>Metazoa</taxon>
        <taxon>Ecdysozoa</taxon>
        <taxon>Arthropoda</taxon>
        <taxon>Hexapoda</taxon>
        <taxon>Insecta</taxon>
        <taxon>Pterygota</taxon>
        <taxon>Neoptera</taxon>
        <taxon>Endopterygota</taxon>
        <taxon>Lepidoptera</taxon>
        <taxon>Glossata</taxon>
        <taxon>Ditrysia</taxon>
        <taxon>Tineoidea</taxon>
        <taxon>Psychidae</taxon>
        <taxon>Oiketicinae</taxon>
        <taxon>Eumeta</taxon>
    </lineage>
</organism>